<dbReference type="GO" id="GO:0006352">
    <property type="term" value="P:DNA-templated transcription initiation"/>
    <property type="evidence" value="ECO:0007669"/>
    <property type="project" value="InterPro"/>
</dbReference>
<keyword evidence="9" id="KW-1185">Reference proteome</keyword>
<organism evidence="8 9">
    <name type="scientific">Corynebacterium vitaeruminis DSM 20294</name>
    <dbReference type="NCBI Taxonomy" id="1224164"/>
    <lineage>
        <taxon>Bacteria</taxon>
        <taxon>Bacillati</taxon>
        <taxon>Actinomycetota</taxon>
        <taxon>Actinomycetes</taxon>
        <taxon>Mycobacteriales</taxon>
        <taxon>Corynebacteriaceae</taxon>
        <taxon>Corynebacterium</taxon>
    </lineage>
</organism>
<dbReference type="Gene3D" id="1.10.10.10">
    <property type="entry name" value="Winged helix-like DNA-binding domain superfamily/Winged helix DNA-binding domain"/>
    <property type="match status" value="1"/>
</dbReference>
<dbReference type="InterPro" id="IPR013324">
    <property type="entry name" value="RNA_pol_sigma_r3/r4-like"/>
</dbReference>
<evidence type="ECO:0000313" key="9">
    <source>
        <dbReference type="Proteomes" id="UP000019222"/>
    </source>
</evidence>
<dbReference type="EMBL" id="CP004353">
    <property type="protein sequence ID" value="AHI23962.1"/>
    <property type="molecule type" value="Genomic_DNA"/>
</dbReference>
<dbReference type="PANTHER" id="PTHR43133">
    <property type="entry name" value="RNA POLYMERASE ECF-TYPE SIGMA FACTO"/>
    <property type="match status" value="1"/>
</dbReference>
<reference evidence="8 9" key="1">
    <citation type="submission" date="2013-02" db="EMBL/GenBank/DDBJ databases">
        <title>The complete genome sequence of Corynebacterium vitaeruminis DSM 20294.</title>
        <authorList>
            <person name="Ruckert C."/>
            <person name="Albersmeier A."/>
            <person name="Kalinowski J."/>
        </authorList>
    </citation>
    <scope>NUCLEOTIDE SEQUENCE [LARGE SCALE GENOMIC DNA]</scope>
    <source>
        <strain evidence="9">ATCC 10234</strain>
    </source>
</reference>
<comment type="similarity">
    <text evidence="1">Belongs to the sigma-70 factor family. ECF subfamily.</text>
</comment>
<dbReference type="InterPro" id="IPR039425">
    <property type="entry name" value="RNA_pol_sigma-70-like"/>
</dbReference>
<dbReference type="AlphaFoldDB" id="W5Y421"/>
<evidence type="ECO:0000259" key="6">
    <source>
        <dbReference type="Pfam" id="PF04542"/>
    </source>
</evidence>
<evidence type="ECO:0000313" key="8">
    <source>
        <dbReference type="EMBL" id="AHI23962.1"/>
    </source>
</evidence>
<dbReference type="PATRIC" id="fig|1224164.3.peg.2610"/>
<keyword evidence="3" id="KW-0731">Sigma factor</keyword>
<evidence type="ECO:0000256" key="4">
    <source>
        <dbReference type="ARBA" id="ARBA00023125"/>
    </source>
</evidence>
<dbReference type="SUPFAM" id="SSF88946">
    <property type="entry name" value="Sigma2 domain of RNA polymerase sigma factors"/>
    <property type="match status" value="1"/>
</dbReference>
<dbReference type="InterPro" id="IPR007627">
    <property type="entry name" value="RNA_pol_sigma70_r2"/>
</dbReference>
<dbReference type="CDD" id="cd06171">
    <property type="entry name" value="Sigma70_r4"/>
    <property type="match status" value="1"/>
</dbReference>
<keyword evidence="4" id="KW-0238">DNA-binding</keyword>
<dbReference type="eggNOG" id="COG1595">
    <property type="taxonomic scope" value="Bacteria"/>
</dbReference>
<keyword evidence="2" id="KW-0805">Transcription regulation</keyword>
<dbReference type="Pfam" id="PF04542">
    <property type="entry name" value="Sigma70_r2"/>
    <property type="match status" value="1"/>
</dbReference>
<name>W5Y421_9CORY</name>
<evidence type="ECO:0000256" key="2">
    <source>
        <dbReference type="ARBA" id="ARBA00023015"/>
    </source>
</evidence>
<dbReference type="InterPro" id="IPR036388">
    <property type="entry name" value="WH-like_DNA-bd_sf"/>
</dbReference>
<feature type="domain" description="RNA polymerase sigma-70 region 2" evidence="6">
    <location>
        <begin position="28"/>
        <end position="94"/>
    </location>
</feature>
<dbReference type="KEGG" id="cvt:B843_12930"/>
<keyword evidence="5" id="KW-0804">Transcription</keyword>
<sequence>MGTVTVTTPDEELIADFLAGDYYAFNDLVAKHFRRVWFIARRYTDNIEDANDVLQDGLLKAFHKIHQFKGNSSFGTWLHRLIQNNAYDHYNKRKHHQDTVTINGDEPNLEIERVLSHDPTDDIDLSITMRDALDKLTPEHRNAIILVDFLGYDVDMAAGALGVKKGTIKSRRARAREHLRKHLEPLDAPPA</sequence>
<dbReference type="GO" id="GO:0003677">
    <property type="term" value="F:DNA binding"/>
    <property type="evidence" value="ECO:0007669"/>
    <property type="project" value="UniProtKB-KW"/>
</dbReference>
<dbReference type="Proteomes" id="UP000019222">
    <property type="component" value="Chromosome"/>
</dbReference>
<gene>
    <name evidence="8" type="ORF">B843_12930</name>
</gene>
<feature type="domain" description="RNA polymerase sigma factor 70 region 4 type 2" evidence="7">
    <location>
        <begin position="129"/>
        <end position="179"/>
    </location>
</feature>
<dbReference type="STRING" id="1224164.B843_12930"/>
<dbReference type="HOGENOM" id="CLU_047691_3_0_11"/>
<dbReference type="SUPFAM" id="SSF88659">
    <property type="entry name" value="Sigma3 and sigma4 domains of RNA polymerase sigma factors"/>
    <property type="match status" value="1"/>
</dbReference>
<dbReference type="InterPro" id="IPR013249">
    <property type="entry name" value="RNA_pol_sigma70_r4_t2"/>
</dbReference>
<dbReference type="PANTHER" id="PTHR43133:SF50">
    <property type="entry name" value="ECF RNA POLYMERASE SIGMA FACTOR SIGM"/>
    <property type="match status" value="1"/>
</dbReference>
<accession>W5Y421</accession>
<dbReference type="NCBIfam" id="TIGR02937">
    <property type="entry name" value="sigma70-ECF"/>
    <property type="match status" value="1"/>
</dbReference>
<evidence type="ECO:0000259" key="7">
    <source>
        <dbReference type="Pfam" id="PF08281"/>
    </source>
</evidence>
<dbReference type="Pfam" id="PF08281">
    <property type="entry name" value="Sigma70_r4_2"/>
    <property type="match status" value="1"/>
</dbReference>
<evidence type="ECO:0000256" key="5">
    <source>
        <dbReference type="ARBA" id="ARBA00023163"/>
    </source>
</evidence>
<evidence type="ECO:0000256" key="3">
    <source>
        <dbReference type="ARBA" id="ARBA00023082"/>
    </source>
</evidence>
<dbReference type="InterPro" id="IPR014284">
    <property type="entry name" value="RNA_pol_sigma-70_dom"/>
</dbReference>
<dbReference type="GO" id="GO:0016987">
    <property type="term" value="F:sigma factor activity"/>
    <property type="evidence" value="ECO:0007669"/>
    <property type="project" value="UniProtKB-KW"/>
</dbReference>
<proteinExistence type="inferred from homology"/>
<evidence type="ECO:0000256" key="1">
    <source>
        <dbReference type="ARBA" id="ARBA00010641"/>
    </source>
</evidence>
<dbReference type="Gene3D" id="1.10.1740.10">
    <property type="match status" value="1"/>
</dbReference>
<dbReference type="InterPro" id="IPR013325">
    <property type="entry name" value="RNA_pol_sigma_r2"/>
</dbReference>
<protein>
    <submittedName>
        <fullName evidence="8">RNA polymerase sigma factor sigM</fullName>
    </submittedName>
</protein>